<evidence type="ECO:0000256" key="2">
    <source>
        <dbReference type="SAM" id="SignalP"/>
    </source>
</evidence>
<evidence type="ECO:0000256" key="1">
    <source>
        <dbReference type="SAM" id="MobiDB-lite"/>
    </source>
</evidence>
<proteinExistence type="predicted"/>
<feature type="signal peptide" evidence="2">
    <location>
        <begin position="1"/>
        <end position="23"/>
    </location>
</feature>
<gene>
    <name evidence="3" type="ORF">ARMGADRAFT_730217</name>
</gene>
<keyword evidence="4" id="KW-1185">Reference proteome</keyword>
<dbReference type="Proteomes" id="UP000217790">
    <property type="component" value="Unassembled WGS sequence"/>
</dbReference>
<keyword evidence="2" id="KW-0732">Signal</keyword>
<name>A0A2H3CW55_ARMGA</name>
<sequence length="109" mass="12287">MTETTVVICFSAMWCHLFPFTHPDPGPTRTNSVLHQSMPSSAAGLIGSSDRRQRCSRCSNGTVPAGRHVLSSRVHRSPPTRYYARTNPRMFASHTRRFEETPSKDTPQR</sequence>
<reference evidence="4" key="1">
    <citation type="journal article" date="2017" name="Nat. Ecol. Evol.">
        <title>Genome expansion and lineage-specific genetic innovations in the forest pathogenic fungi Armillaria.</title>
        <authorList>
            <person name="Sipos G."/>
            <person name="Prasanna A.N."/>
            <person name="Walter M.C."/>
            <person name="O'Connor E."/>
            <person name="Balint B."/>
            <person name="Krizsan K."/>
            <person name="Kiss B."/>
            <person name="Hess J."/>
            <person name="Varga T."/>
            <person name="Slot J."/>
            <person name="Riley R."/>
            <person name="Boka B."/>
            <person name="Rigling D."/>
            <person name="Barry K."/>
            <person name="Lee J."/>
            <person name="Mihaltcheva S."/>
            <person name="LaButti K."/>
            <person name="Lipzen A."/>
            <person name="Waldron R."/>
            <person name="Moloney N.M."/>
            <person name="Sperisen C."/>
            <person name="Kredics L."/>
            <person name="Vagvoelgyi C."/>
            <person name="Patrignani A."/>
            <person name="Fitzpatrick D."/>
            <person name="Nagy I."/>
            <person name="Doyle S."/>
            <person name="Anderson J.B."/>
            <person name="Grigoriev I.V."/>
            <person name="Gueldener U."/>
            <person name="Muensterkoetter M."/>
            <person name="Nagy L.G."/>
        </authorList>
    </citation>
    <scope>NUCLEOTIDE SEQUENCE [LARGE SCALE GENOMIC DNA]</scope>
    <source>
        <strain evidence="4">Ar21-2</strain>
    </source>
</reference>
<evidence type="ECO:0008006" key="5">
    <source>
        <dbReference type="Google" id="ProtNLM"/>
    </source>
</evidence>
<dbReference type="AlphaFoldDB" id="A0A2H3CW55"/>
<dbReference type="EMBL" id="KZ293714">
    <property type="protein sequence ID" value="PBK82688.1"/>
    <property type="molecule type" value="Genomic_DNA"/>
</dbReference>
<accession>A0A2H3CW55</accession>
<feature type="chain" id="PRO_5013950964" description="Secreted protein" evidence="2">
    <location>
        <begin position="24"/>
        <end position="109"/>
    </location>
</feature>
<feature type="region of interest" description="Disordered" evidence="1">
    <location>
        <begin position="40"/>
        <end position="109"/>
    </location>
</feature>
<organism evidence="3 4">
    <name type="scientific">Armillaria gallica</name>
    <name type="common">Bulbous honey fungus</name>
    <name type="synonym">Armillaria bulbosa</name>
    <dbReference type="NCBI Taxonomy" id="47427"/>
    <lineage>
        <taxon>Eukaryota</taxon>
        <taxon>Fungi</taxon>
        <taxon>Dikarya</taxon>
        <taxon>Basidiomycota</taxon>
        <taxon>Agaricomycotina</taxon>
        <taxon>Agaricomycetes</taxon>
        <taxon>Agaricomycetidae</taxon>
        <taxon>Agaricales</taxon>
        <taxon>Marasmiineae</taxon>
        <taxon>Physalacriaceae</taxon>
        <taxon>Armillaria</taxon>
    </lineage>
</organism>
<dbReference type="InParanoid" id="A0A2H3CW55"/>
<evidence type="ECO:0000313" key="4">
    <source>
        <dbReference type="Proteomes" id="UP000217790"/>
    </source>
</evidence>
<protein>
    <recommendedName>
        <fullName evidence="5">Secreted protein</fullName>
    </recommendedName>
</protein>
<feature type="compositionally biased region" description="Basic and acidic residues" evidence="1">
    <location>
        <begin position="96"/>
        <end position="109"/>
    </location>
</feature>
<evidence type="ECO:0000313" key="3">
    <source>
        <dbReference type="EMBL" id="PBK82688.1"/>
    </source>
</evidence>